<dbReference type="EMBL" id="LCIJ01000007">
    <property type="protein sequence ID" value="KKT52820.1"/>
    <property type="molecule type" value="Genomic_DNA"/>
</dbReference>
<dbReference type="AlphaFoldDB" id="A0A0G1I0U1"/>
<accession>A0A0G1I0U1</accession>
<dbReference type="Proteomes" id="UP000034752">
    <property type="component" value="Unassembled WGS sequence"/>
</dbReference>
<protein>
    <submittedName>
        <fullName evidence="2">Uncharacterized protein</fullName>
    </submittedName>
</protein>
<sequence>MHKKDHKHKFPMLKTFIVLLRALGWLVLVGGLAGAIEAMIAPELIDQLGLLNIYHSAWLLALVILIGAVVYAMIFFALAEAIGAFLSVEGNMRKLRELLDKK</sequence>
<name>A0A0G1I0U1_UNCK3</name>
<keyword evidence="1" id="KW-0812">Transmembrane</keyword>
<gene>
    <name evidence="2" type="ORF">VE96_C0007G0016</name>
</gene>
<evidence type="ECO:0000313" key="3">
    <source>
        <dbReference type="Proteomes" id="UP000034752"/>
    </source>
</evidence>
<evidence type="ECO:0000313" key="2">
    <source>
        <dbReference type="EMBL" id="KKT52820.1"/>
    </source>
</evidence>
<keyword evidence="1" id="KW-1133">Transmembrane helix</keyword>
<reference evidence="2 3" key="1">
    <citation type="journal article" date="2015" name="Nature">
        <title>rRNA introns, odd ribosomes, and small enigmatic genomes across a large radiation of phyla.</title>
        <authorList>
            <person name="Brown C.T."/>
            <person name="Hug L.A."/>
            <person name="Thomas B.C."/>
            <person name="Sharon I."/>
            <person name="Castelle C.J."/>
            <person name="Singh A."/>
            <person name="Wilkins M.J."/>
            <person name="Williams K.H."/>
            <person name="Banfield J.F."/>
        </authorList>
    </citation>
    <scope>NUCLEOTIDE SEQUENCE [LARGE SCALE GENOMIC DNA]</scope>
</reference>
<feature type="transmembrane region" description="Helical" evidence="1">
    <location>
        <begin position="56"/>
        <end position="86"/>
    </location>
</feature>
<keyword evidence="1" id="KW-0472">Membrane</keyword>
<evidence type="ECO:0000256" key="1">
    <source>
        <dbReference type="SAM" id="Phobius"/>
    </source>
</evidence>
<organism evidence="2 3">
    <name type="scientific">candidate division Kazan bacterium GW2011_GWA1_44_22</name>
    <dbReference type="NCBI Taxonomy" id="1620410"/>
    <lineage>
        <taxon>Bacteria</taxon>
        <taxon>Bacteria division Kazan-3B-28</taxon>
    </lineage>
</organism>
<proteinExistence type="predicted"/>
<feature type="transmembrane region" description="Helical" evidence="1">
    <location>
        <begin position="12"/>
        <end position="36"/>
    </location>
</feature>
<comment type="caution">
    <text evidence="2">The sequence shown here is derived from an EMBL/GenBank/DDBJ whole genome shotgun (WGS) entry which is preliminary data.</text>
</comment>